<protein>
    <submittedName>
        <fullName evidence="1">Uncharacterized protein</fullName>
    </submittedName>
</protein>
<gene>
    <name evidence="1" type="ORF">Ahy_B06g081766</name>
</gene>
<name>A0A444YLZ3_ARAHY</name>
<dbReference type="Proteomes" id="UP000289738">
    <property type="component" value="Chromosome B06"/>
</dbReference>
<sequence>MVRFTVQNRLSLTQNSSHSSLKTPSLHCAAVDLTVAAWFVVVVRQTPVSPGLAPTSSVRPVRRQLPIVRIQLTSVRCQLPVVRRSPSNLWSLPSPKGEF</sequence>
<evidence type="ECO:0000313" key="2">
    <source>
        <dbReference type="Proteomes" id="UP000289738"/>
    </source>
</evidence>
<comment type="caution">
    <text evidence="1">The sequence shown here is derived from an EMBL/GenBank/DDBJ whole genome shotgun (WGS) entry which is preliminary data.</text>
</comment>
<evidence type="ECO:0000313" key="1">
    <source>
        <dbReference type="EMBL" id="RYR02941.1"/>
    </source>
</evidence>
<organism evidence="1 2">
    <name type="scientific">Arachis hypogaea</name>
    <name type="common">Peanut</name>
    <dbReference type="NCBI Taxonomy" id="3818"/>
    <lineage>
        <taxon>Eukaryota</taxon>
        <taxon>Viridiplantae</taxon>
        <taxon>Streptophyta</taxon>
        <taxon>Embryophyta</taxon>
        <taxon>Tracheophyta</taxon>
        <taxon>Spermatophyta</taxon>
        <taxon>Magnoliopsida</taxon>
        <taxon>eudicotyledons</taxon>
        <taxon>Gunneridae</taxon>
        <taxon>Pentapetalae</taxon>
        <taxon>rosids</taxon>
        <taxon>fabids</taxon>
        <taxon>Fabales</taxon>
        <taxon>Fabaceae</taxon>
        <taxon>Papilionoideae</taxon>
        <taxon>50 kb inversion clade</taxon>
        <taxon>dalbergioids sensu lato</taxon>
        <taxon>Dalbergieae</taxon>
        <taxon>Pterocarpus clade</taxon>
        <taxon>Arachis</taxon>
    </lineage>
</organism>
<reference evidence="1 2" key="1">
    <citation type="submission" date="2019-01" db="EMBL/GenBank/DDBJ databases">
        <title>Sequencing of cultivated peanut Arachis hypogaea provides insights into genome evolution and oil improvement.</title>
        <authorList>
            <person name="Chen X."/>
        </authorList>
    </citation>
    <scope>NUCLEOTIDE SEQUENCE [LARGE SCALE GENOMIC DNA]</scope>
    <source>
        <strain evidence="2">cv. Fuhuasheng</strain>
        <tissue evidence="1">Leaves</tissue>
    </source>
</reference>
<proteinExistence type="predicted"/>
<dbReference type="AlphaFoldDB" id="A0A444YLZ3"/>
<dbReference type="EMBL" id="SDMP01000016">
    <property type="protein sequence ID" value="RYR02941.1"/>
    <property type="molecule type" value="Genomic_DNA"/>
</dbReference>
<keyword evidence="2" id="KW-1185">Reference proteome</keyword>
<accession>A0A444YLZ3</accession>